<organism evidence="2 3">
    <name type="scientific">Brassica oleracea var. oleracea</name>
    <dbReference type="NCBI Taxonomy" id="109376"/>
    <lineage>
        <taxon>Eukaryota</taxon>
        <taxon>Viridiplantae</taxon>
        <taxon>Streptophyta</taxon>
        <taxon>Embryophyta</taxon>
        <taxon>Tracheophyta</taxon>
        <taxon>Spermatophyta</taxon>
        <taxon>Magnoliopsida</taxon>
        <taxon>eudicotyledons</taxon>
        <taxon>Gunneridae</taxon>
        <taxon>Pentapetalae</taxon>
        <taxon>rosids</taxon>
        <taxon>malvids</taxon>
        <taxon>Brassicales</taxon>
        <taxon>Brassicaceae</taxon>
        <taxon>Brassiceae</taxon>
        <taxon>Brassica</taxon>
    </lineage>
</organism>
<proteinExistence type="predicted"/>
<feature type="region of interest" description="Disordered" evidence="1">
    <location>
        <begin position="361"/>
        <end position="382"/>
    </location>
</feature>
<dbReference type="Proteomes" id="UP000032141">
    <property type="component" value="Chromosome C6"/>
</dbReference>
<keyword evidence="3" id="KW-1185">Reference proteome</keyword>
<evidence type="ECO:0008006" key="4">
    <source>
        <dbReference type="Google" id="ProtNLM"/>
    </source>
</evidence>
<sequence length="515" mass="55827">MQSRWAIPGRASGLKPPSPTSGEAPPPAPPDAPDQNSPRNPNLATINSSAQTHSLDSAKTQTTTYSGDTSAVENFTIIPPKSTSPLVSNGAFSVLSSSTTKETLPLLHHSTIPITPTPFPTLVNPSHLPSATPLPQSIPFNSTLPVHTAPLLAPQPFVPTLAEQIRVKGDKSLSRLASIISAGNCRPRVLIHDSVFQKGAYMHKDFIICYFNGRSPPFSQIQSVFNHMWRKAQWAASHSPSTPTLSSIKIWAHLTGIPLDLRHQEGLSLVAGLVGDPKETDDFTLNLASLTLSHVKVELDFTKPLPRVVEFSRQSGEVVEVLVDYPWLPTTCSHCHKLGHIVRNCLKIPLPVPQALIIGNKHKGKSTETPAKEKTVTDTPGNNQYVVKKKLPSSSSSIATTSPSKSGPSLILKTHTTVTNTLATTPIPISPFLHEGLEFSSAHLMSTLCGGWHFQSNHLSDDDGRIILIWKDPLKLRVLSQTRQIVTCEISLPNCSPFIFTAVYASNLSDEIIDL</sequence>
<dbReference type="AlphaFoldDB" id="A0A0D3CRS8"/>
<dbReference type="eggNOG" id="KOG1075">
    <property type="taxonomic scope" value="Eukaryota"/>
</dbReference>
<feature type="compositionally biased region" description="Pro residues" evidence="1">
    <location>
        <begin position="16"/>
        <end position="32"/>
    </location>
</feature>
<evidence type="ECO:0000256" key="1">
    <source>
        <dbReference type="SAM" id="MobiDB-lite"/>
    </source>
</evidence>
<dbReference type="PANTHER" id="PTHR31286">
    <property type="entry name" value="GLYCINE-RICH CELL WALL STRUCTURAL PROTEIN 1.8-LIKE"/>
    <property type="match status" value="1"/>
</dbReference>
<dbReference type="EnsemblPlants" id="Bo6g044170.1">
    <property type="protein sequence ID" value="Bo6g044170.1"/>
    <property type="gene ID" value="Bo6g044170"/>
</dbReference>
<dbReference type="HOGENOM" id="CLU_017808_0_0_1"/>
<accession>A0A0D3CRS8</accession>
<evidence type="ECO:0000313" key="3">
    <source>
        <dbReference type="Proteomes" id="UP000032141"/>
    </source>
</evidence>
<dbReference type="PANTHER" id="PTHR31286:SF90">
    <property type="entry name" value="DUF4283 DOMAIN-CONTAINING PROTEIN"/>
    <property type="match status" value="1"/>
</dbReference>
<name>A0A0D3CRS8_BRAOL</name>
<dbReference type="InterPro" id="IPR040256">
    <property type="entry name" value="At4g02000-like"/>
</dbReference>
<evidence type="ECO:0000313" key="2">
    <source>
        <dbReference type="EnsemblPlants" id="Bo6g044170.1"/>
    </source>
</evidence>
<dbReference type="Gramene" id="Bo6g044170.1">
    <property type="protein sequence ID" value="Bo6g044170.1"/>
    <property type="gene ID" value="Bo6g044170"/>
</dbReference>
<protein>
    <recommendedName>
        <fullName evidence="4">DUF4283 domain-containing protein</fullName>
    </recommendedName>
</protein>
<feature type="region of interest" description="Disordered" evidence="1">
    <location>
        <begin position="1"/>
        <end position="44"/>
    </location>
</feature>
<reference evidence="2 3" key="1">
    <citation type="journal article" date="2014" name="Genome Biol.">
        <title>Transcriptome and methylome profiling reveals relics of genome dominance in the mesopolyploid Brassica oleracea.</title>
        <authorList>
            <person name="Parkin I.A."/>
            <person name="Koh C."/>
            <person name="Tang H."/>
            <person name="Robinson S.J."/>
            <person name="Kagale S."/>
            <person name="Clarke W.E."/>
            <person name="Town C.D."/>
            <person name="Nixon J."/>
            <person name="Krishnakumar V."/>
            <person name="Bidwell S.L."/>
            <person name="Denoeud F."/>
            <person name="Belcram H."/>
            <person name="Links M.G."/>
            <person name="Just J."/>
            <person name="Clarke C."/>
            <person name="Bender T."/>
            <person name="Huebert T."/>
            <person name="Mason A.S."/>
            <person name="Pires J.C."/>
            <person name="Barker G."/>
            <person name="Moore J."/>
            <person name="Walley P.G."/>
            <person name="Manoli S."/>
            <person name="Batley J."/>
            <person name="Edwards D."/>
            <person name="Nelson M.N."/>
            <person name="Wang X."/>
            <person name="Paterson A.H."/>
            <person name="King G."/>
            <person name="Bancroft I."/>
            <person name="Chalhoub B."/>
            <person name="Sharpe A.G."/>
        </authorList>
    </citation>
    <scope>NUCLEOTIDE SEQUENCE</scope>
    <source>
        <strain evidence="2 3">cv. TO1000</strain>
    </source>
</reference>
<reference evidence="2" key="2">
    <citation type="submission" date="2015-03" db="UniProtKB">
        <authorList>
            <consortium name="EnsemblPlants"/>
        </authorList>
    </citation>
    <scope>IDENTIFICATION</scope>
</reference>
<dbReference type="OMA" id="QSRWAIP"/>